<feature type="binding site" evidence="12">
    <location>
        <position position="184"/>
    </location>
    <ligand>
        <name>ATP</name>
        <dbReference type="ChEBI" id="CHEBI:30616"/>
    </ligand>
</feature>
<feature type="binding site" evidence="12">
    <location>
        <position position="281"/>
    </location>
    <ligand>
        <name>K(+)</name>
        <dbReference type="ChEBI" id="CHEBI:29103"/>
    </ligand>
</feature>
<evidence type="ECO:0000256" key="9">
    <source>
        <dbReference type="ARBA" id="ARBA00022842"/>
    </source>
</evidence>
<dbReference type="InterPro" id="IPR011877">
    <property type="entry name" value="Ribokinase"/>
</dbReference>
<evidence type="ECO:0000256" key="5">
    <source>
        <dbReference type="ARBA" id="ARBA00022723"/>
    </source>
</evidence>
<comment type="function">
    <text evidence="12">Catalyzes the phosphorylation of ribose at O-5 in a reaction requiring ATP and magnesium. The resulting D-ribose-5-phosphate can then be used either for sythesis of nucleotides, histidine, and tryptophan, or as a component of the pentose phosphate pathway.</text>
</comment>
<dbReference type="InterPro" id="IPR011611">
    <property type="entry name" value="PfkB_dom"/>
</dbReference>
<dbReference type="PRINTS" id="PR00990">
    <property type="entry name" value="RIBOKINASE"/>
</dbReference>
<keyword evidence="10 12" id="KW-0630">Potassium</keyword>
<comment type="catalytic activity">
    <reaction evidence="12">
        <text>D-ribose + ATP = D-ribose 5-phosphate + ADP + H(+)</text>
        <dbReference type="Rhea" id="RHEA:13697"/>
        <dbReference type="ChEBI" id="CHEBI:15378"/>
        <dbReference type="ChEBI" id="CHEBI:30616"/>
        <dbReference type="ChEBI" id="CHEBI:47013"/>
        <dbReference type="ChEBI" id="CHEBI:78346"/>
        <dbReference type="ChEBI" id="CHEBI:456216"/>
        <dbReference type="EC" id="2.7.1.15"/>
    </reaction>
</comment>
<feature type="binding site" evidence="12">
    <location>
        <begin position="11"/>
        <end position="13"/>
    </location>
    <ligand>
        <name>substrate</name>
    </ligand>
</feature>
<dbReference type="EC" id="2.7.1.15" evidence="2 12"/>
<evidence type="ECO:0000256" key="10">
    <source>
        <dbReference type="ARBA" id="ARBA00022958"/>
    </source>
</evidence>
<feature type="binding site" evidence="12">
    <location>
        <position position="251"/>
    </location>
    <ligand>
        <name>substrate</name>
    </ligand>
</feature>
<comment type="pathway">
    <text evidence="12">Carbohydrate metabolism; D-ribose degradation; D-ribose 5-phosphate from beta-D-ribopyranose: step 2/2.</text>
</comment>
<name>A0ABS4ZDX6_9ACTN</name>
<dbReference type="Proteomes" id="UP000758168">
    <property type="component" value="Unassembled WGS sequence"/>
</dbReference>
<comment type="caution">
    <text evidence="14">The sequence shown here is derived from an EMBL/GenBank/DDBJ whole genome shotgun (WGS) entry which is preliminary data.</text>
</comment>
<feature type="binding site" evidence="12">
    <location>
        <position position="140"/>
    </location>
    <ligand>
        <name>substrate</name>
    </ligand>
</feature>
<keyword evidence="15" id="KW-1185">Reference proteome</keyword>
<dbReference type="Pfam" id="PF00294">
    <property type="entry name" value="PfkB"/>
    <property type="match status" value="1"/>
</dbReference>
<comment type="similarity">
    <text evidence="1">Belongs to the carbohydrate kinase pfkB family.</text>
</comment>
<feature type="binding site" evidence="12">
    <location>
        <begin position="219"/>
        <end position="224"/>
    </location>
    <ligand>
        <name>ATP</name>
        <dbReference type="ChEBI" id="CHEBI:30616"/>
    </ligand>
</feature>
<keyword evidence="5 12" id="KW-0479">Metal-binding</keyword>
<keyword evidence="12" id="KW-0963">Cytoplasm</keyword>
<evidence type="ECO:0000256" key="2">
    <source>
        <dbReference type="ARBA" id="ARBA00012035"/>
    </source>
</evidence>
<dbReference type="PANTHER" id="PTHR10584:SF166">
    <property type="entry name" value="RIBOKINASE"/>
    <property type="match status" value="1"/>
</dbReference>
<evidence type="ECO:0000256" key="12">
    <source>
        <dbReference type="HAMAP-Rule" id="MF_01987"/>
    </source>
</evidence>
<feature type="domain" description="Carbohydrate kinase PfkB" evidence="13">
    <location>
        <begin position="2"/>
        <end position="289"/>
    </location>
</feature>
<feature type="active site" description="Proton acceptor" evidence="12">
    <location>
        <position position="251"/>
    </location>
</feature>
<dbReference type="Gene3D" id="3.40.1190.20">
    <property type="match status" value="1"/>
</dbReference>
<keyword evidence="8 12" id="KW-0067">ATP-binding</keyword>
<dbReference type="SUPFAM" id="SSF53613">
    <property type="entry name" value="Ribokinase-like"/>
    <property type="match status" value="1"/>
</dbReference>
<dbReference type="PROSITE" id="PS00584">
    <property type="entry name" value="PFKB_KINASES_2"/>
    <property type="match status" value="1"/>
</dbReference>
<feature type="binding site" evidence="12">
    <location>
        <position position="247"/>
    </location>
    <ligand>
        <name>K(+)</name>
        <dbReference type="ChEBI" id="CHEBI:29103"/>
    </ligand>
</feature>
<sequence>MSAVVVVGSVNADTSLHVARIPGPGETVLALGSRTSPGGKGANQACAVARAGARSVMVGAVGTDAAGTMLVDELGRRGVELDQLLRLPDVESGGATVLVDDDGENCIVVSGGANAALTPAQVTAGLDAVDDVGLVLTQGELSVACVEAAAAWAAAHEVRFVHNLAPYRAATPELLALCDPLVVNEHEAADLAAALGEHPDGTDALLALLAGRCRSVVITLGGDGAAYASPAGSGARASARVEVVDTTGAGDAFVGAAAAALLADDDLGRACAAGVAAGAAAVQHRGAQPEL</sequence>
<comment type="subcellular location">
    <subcellularLocation>
        <location evidence="12">Cytoplasm</location>
    </subcellularLocation>
</comment>
<evidence type="ECO:0000256" key="1">
    <source>
        <dbReference type="ARBA" id="ARBA00005380"/>
    </source>
</evidence>
<keyword evidence="6 12" id="KW-0547">Nucleotide-binding</keyword>
<dbReference type="HAMAP" id="MF_01987">
    <property type="entry name" value="Ribokinase"/>
    <property type="match status" value="1"/>
</dbReference>
<dbReference type="InterPro" id="IPR002139">
    <property type="entry name" value="Ribo/fructo_kinase"/>
</dbReference>
<evidence type="ECO:0000256" key="8">
    <source>
        <dbReference type="ARBA" id="ARBA00022840"/>
    </source>
</evidence>
<feature type="binding site" evidence="12">
    <location>
        <position position="245"/>
    </location>
    <ligand>
        <name>K(+)</name>
        <dbReference type="ChEBI" id="CHEBI:29103"/>
    </ligand>
</feature>
<evidence type="ECO:0000256" key="6">
    <source>
        <dbReference type="ARBA" id="ARBA00022741"/>
    </source>
</evidence>
<proteinExistence type="inferred from homology"/>
<comment type="subunit">
    <text evidence="12">Homodimer.</text>
</comment>
<evidence type="ECO:0000256" key="7">
    <source>
        <dbReference type="ARBA" id="ARBA00022777"/>
    </source>
</evidence>
<organism evidence="14 15">
    <name type="scientific">Microlunatus capsulatus</name>
    <dbReference type="NCBI Taxonomy" id="99117"/>
    <lineage>
        <taxon>Bacteria</taxon>
        <taxon>Bacillati</taxon>
        <taxon>Actinomycetota</taxon>
        <taxon>Actinomycetes</taxon>
        <taxon>Propionibacteriales</taxon>
        <taxon>Propionibacteriaceae</taxon>
        <taxon>Microlunatus</taxon>
    </lineage>
</organism>
<evidence type="ECO:0000313" key="14">
    <source>
        <dbReference type="EMBL" id="MBP2418932.1"/>
    </source>
</evidence>
<dbReference type="GO" id="GO:0004747">
    <property type="term" value="F:ribokinase activity"/>
    <property type="evidence" value="ECO:0007669"/>
    <property type="project" value="UniProtKB-EC"/>
</dbReference>
<feature type="binding site" evidence="12">
    <location>
        <begin position="250"/>
        <end position="251"/>
    </location>
    <ligand>
        <name>ATP</name>
        <dbReference type="ChEBI" id="CHEBI:30616"/>
    </ligand>
</feature>
<evidence type="ECO:0000313" key="15">
    <source>
        <dbReference type="Proteomes" id="UP000758168"/>
    </source>
</evidence>
<feature type="binding site" evidence="12">
    <location>
        <begin position="39"/>
        <end position="43"/>
    </location>
    <ligand>
        <name>substrate</name>
    </ligand>
</feature>
<dbReference type="EMBL" id="JAGIOB010000001">
    <property type="protein sequence ID" value="MBP2418932.1"/>
    <property type="molecule type" value="Genomic_DNA"/>
</dbReference>
<reference evidence="14 15" key="1">
    <citation type="submission" date="2021-03" db="EMBL/GenBank/DDBJ databases">
        <title>Sequencing the genomes of 1000 actinobacteria strains.</title>
        <authorList>
            <person name="Klenk H.-P."/>
        </authorList>
    </citation>
    <scope>NUCLEOTIDE SEQUENCE [LARGE SCALE GENOMIC DNA]</scope>
    <source>
        <strain evidence="14 15">DSM 12936</strain>
    </source>
</reference>
<accession>A0ABS4ZDX6</accession>
<keyword evidence="9 12" id="KW-0460">Magnesium</keyword>
<evidence type="ECO:0000259" key="13">
    <source>
        <dbReference type="Pfam" id="PF00294"/>
    </source>
</evidence>
<comment type="similarity">
    <text evidence="12">Belongs to the carbohydrate kinase PfkB family. Ribokinase subfamily.</text>
</comment>
<keyword evidence="11 12" id="KW-0119">Carbohydrate metabolism</keyword>
<evidence type="ECO:0000256" key="3">
    <source>
        <dbReference type="ARBA" id="ARBA00016943"/>
    </source>
</evidence>
<evidence type="ECO:0000256" key="4">
    <source>
        <dbReference type="ARBA" id="ARBA00022679"/>
    </source>
</evidence>
<feature type="binding site" evidence="12">
    <location>
        <position position="286"/>
    </location>
    <ligand>
        <name>K(+)</name>
        <dbReference type="ChEBI" id="CHEBI:29103"/>
    </ligand>
</feature>
<keyword evidence="4 12" id="KW-0808">Transferase</keyword>
<keyword evidence="7 12" id="KW-0418">Kinase</keyword>
<dbReference type="PANTHER" id="PTHR10584">
    <property type="entry name" value="SUGAR KINASE"/>
    <property type="match status" value="1"/>
</dbReference>
<protein>
    <recommendedName>
        <fullName evidence="3 12">Ribokinase</fullName>
        <shortName evidence="12">RK</shortName>
        <ecNumber evidence="2 12">2.7.1.15</ecNumber>
    </recommendedName>
</protein>
<dbReference type="CDD" id="cd01174">
    <property type="entry name" value="ribokinase"/>
    <property type="match status" value="1"/>
</dbReference>
<evidence type="ECO:0000256" key="11">
    <source>
        <dbReference type="ARBA" id="ARBA00023277"/>
    </source>
</evidence>
<gene>
    <name evidence="12" type="primary">rbsK</name>
    <name evidence="14" type="ORF">JOF54_003854</name>
</gene>
<comment type="caution">
    <text evidence="12">Lacks conserved residue(s) required for the propagation of feature annotation.</text>
</comment>
<comment type="cofactor">
    <cofactor evidence="12">
        <name>Mg(2+)</name>
        <dbReference type="ChEBI" id="CHEBI:18420"/>
    </cofactor>
    <text evidence="12">Requires a divalent cation, most likely magnesium in vivo, as an electrophilic catalyst to aid phosphoryl group transfer. It is the chelate of the metal and the nucleotide that is the actual substrate.</text>
</comment>
<dbReference type="RefSeq" id="WP_210058877.1">
    <property type="nucleotide sequence ID" value="NZ_BAAAMH010000011.1"/>
</dbReference>
<dbReference type="InterPro" id="IPR002173">
    <property type="entry name" value="Carboh/pur_kinase_PfkB_CS"/>
</dbReference>
<comment type="activity regulation">
    <text evidence="12">Activated by a monovalent cation that binds near, but not in, the active site. The most likely occupant of the site in vivo is potassium. Ion binding induces a conformational change that may alter substrate affinity.</text>
</comment>
<feature type="binding site" evidence="12">
    <location>
        <position position="284"/>
    </location>
    <ligand>
        <name>K(+)</name>
        <dbReference type="ChEBI" id="CHEBI:29103"/>
    </ligand>
</feature>
<dbReference type="InterPro" id="IPR029056">
    <property type="entry name" value="Ribokinase-like"/>
</dbReference>